<feature type="transmembrane region" description="Helical" evidence="2">
    <location>
        <begin position="188"/>
        <end position="206"/>
    </location>
</feature>
<reference evidence="4 5" key="1">
    <citation type="journal article" date="2019" name="Int. J. Syst. Evol. Microbiol.">
        <title>The Global Catalogue of Microorganisms (GCM) 10K type strain sequencing project: providing services to taxonomists for standard genome sequencing and annotation.</title>
        <authorList>
            <consortium name="The Broad Institute Genomics Platform"/>
            <consortium name="The Broad Institute Genome Sequencing Center for Infectious Disease"/>
            <person name="Wu L."/>
            <person name="Ma J."/>
        </authorList>
    </citation>
    <scope>NUCLEOTIDE SEQUENCE [LARGE SCALE GENOMIC DNA]</scope>
    <source>
        <strain evidence="4 5">CGMCC 1.12553</strain>
    </source>
</reference>
<feature type="transmembrane region" description="Helical" evidence="2">
    <location>
        <begin position="41"/>
        <end position="65"/>
    </location>
</feature>
<dbReference type="Pfam" id="PF02517">
    <property type="entry name" value="Rce1-like"/>
    <property type="match status" value="1"/>
</dbReference>
<proteinExistence type="predicted"/>
<dbReference type="EMBL" id="JBHSDS010000006">
    <property type="protein sequence ID" value="MFC4358381.1"/>
    <property type="molecule type" value="Genomic_DNA"/>
</dbReference>
<evidence type="ECO:0000256" key="1">
    <source>
        <dbReference type="SAM" id="MobiDB-lite"/>
    </source>
</evidence>
<keyword evidence="2" id="KW-1133">Transmembrane helix</keyword>
<keyword evidence="2" id="KW-0472">Membrane</keyword>
<evidence type="ECO:0000313" key="4">
    <source>
        <dbReference type="EMBL" id="MFC4358381.1"/>
    </source>
</evidence>
<evidence type="ECO:0000256" key="2">
    <source>
        <dbReference type="SAM" id="Phobius"/>
    </source>
</evidence>
<feature type="compositionally biased region" description="Basic and acidic residues" evidence="1">
    <location>
        <begin position="11"/>
        <end position="27"/>
    </location>
</feature>
<dbReference type="AlphaFoldDB" id="A0ABD5PC74"/>
<feature type="transmembrane region" description="Helical" evidence="2">
    <location>
        <begin position="276"/>
        <end position="297"/>
    </location>
</feature>
<feature type="domain" description="CAAX prenyl protease 2/Lysostaphin resistance protein A-like" evidence="3">
    <location>
        <begin position="174"/>
        <end position="286"/>
    </location>
</feature>
<dbReference type="GO" id="GO:0004175">
    <property type="term" value="F:endopeptidase activity"/>
    <property type="evidence" value="ECO:0007669"/>
    <property type="project" value="UniProtKB-ARBA"/>
</dbReference>
<evidence type="ECO:0000313" key="5">
    <source>
        <dbReference type="Proteomes" id="UP001595921"/>
    </source>
</evidence>
<organism evidence="4 5">
    <name type="scientific">Halobium salinum</name>
    <dbReference type="NCBI Taxonomy" id="1364940"/>
    <lineage>
        <taxon>Archaea</taxon>
        <taxon>Methanobacteriati</taxon>
        <taxon>Methanobacteriota</taxon>
        <taxon>Stenosarchaea group</taxon>
        <taxon>Halobacteria</taxon>
        <taxon>Halobacteriales</taxon>
        <taxon>Haloferacaceae</taxon>
        <taxon>Halobium</taxon>
    </lineage>
</organism>
<comment type="caution">
    <text evidence="4">The sequence shown here is derived from an EMBL/GenBank/DDBJ whole genome shotgun (WGS) entry which is preliminary data.</text>
</comment>
<evidence type="ECO:0000259" key="3">
    <source>
        <dbReference type="Pfam" id="PF02517"/>
    </source>
</evidence>
<feature type="region of interest" description="Disordered" evidence="1">
    <location>
        <begin position="1"/>
        <end position="29"/>
    </location>
</feature>
<dbReference type="Proteomes" id="UP001595921">
    <property type="component" value="Unassembled WGS sequence"/>
</dbReference>
<feature type="transmembrane region" description="Helical" evidence="2">
    <location>
        <begin position="165"/>
        <end position="181"/>
    </location>
</feature>
<accession>A0ABD5PC74</accession>
<keyword evidence="4" id="KW-0378">Hydrolase</keyword>
<feature type="transmembrane region" description="Helical" evidence="2">
    <location>
        <begin position="218"/>
        <end position="237"/>
    </location>
</feature>
<dbReference type="RefSeq" id="WP_267623911.1">
    <property type="nucleotide sequence ID" value="NZ_JAODIW010000008.1"/>
</dbReference>
<feature type="transmembrane region" description="Helical" evidence="2">
    <location>
        <begin position="249"/>
        <end position="270"/>
    </location>
</feature>
<keyword evidence="2" id="KW-0812">Transmembrane</keyword>
<protein>
    <submittedName>
        <fullName evidence="4">CPBP family intramembrane glutamic endopeptidase</fullName>
        <ecNumber evidence="4">3.4.-.-</ecNumber>
    </submittedName>
</protein>
<dbReference type="GO" id="GO:0080120">
    <property type="term" value="P:CAAX-box protein maturation"/>
    <property type="evidence" value="ECO:0007669"/>
    <property type="project" value="UniProtKB-ARBA"/>
</dbReference>
<sequence>MNSYSTDSGQSEDRSTHDTGSREDRGSRGSRAAGFLKRFGAMYALGLTGVVALGLAVAGVIPGVVGLPTVPGVDPALLAVAAVLNSALLLAVAVAVGVALTPRVGLRSHLLAWVGGGTAPERRLREEVPLAAGVGALTFAVVAGIDLLSRPFLGGLTPTVPTDSTGAAAALVGSLPFRLLYGGVTEELLLRFGFMTLVLWALWAVARRLGDRTGAPDSGVAWASIVVAALLFGVGHLPAAATITALTPAVVAVVVGLNAVAGVGFGWLYWRRSLEAAVVGHAAFHVVLVAVSLALLAI</sequence>
<dbReference type="EC" id="3.4.-.-" evidence="4"/>
<name>A0ABD5PC74_9EURY</name>
<feature type="transmembrane region" description="Helical" evidence="2">
    <location>
        <begin position="77"/>
        <end position="100"/>
    </location>
</feature>
<keyword evidence="5" id="KW-1185">Reference proteome</keyword>
<dbReference type="InterPro" id="IPR003675">
    <property type="entry name" value="Rce1/LyrA-like_dom"/>
</dbReference>
<gene>
    <name evidence="4" type="ORF">ACFO0N_10535</name>
</gene>
<feature type="transmembrane region" description="Helical" evidence="2">
    <location>
        <begin position="128"/>
        <end position="145"/>
    </location>
</feature>